<reference evidence="2 3" key="1">
    <citation type="submission" date="2016-12" db="EMBL/GenBank/DDBJ databases">
        <title>Izhakiella australiana sp. nov. of genus Izhakiella isolated from Australian desert.</title>
        <authorList>
            <person name="Ji M."/>
        </authorList>
    </citation>
    <scope>NUCLEOTIDE SEQUENCE [LARGE SCALE GENOMIC DNA]</scope>
    <source>
        <strain evidence="2 3">D4N98</strain>
    </source>
</reference>
<dbReference type="Gene3D" id="1.10.150.240">
    <property type="entry name" value="Putative phosphatase, domain 2"/>
    <property type="match status" value="1"/>
</dbReference>
<evidence type="ECO:0000256" key="1">
    <source>
        <dbReference type="ARBA" id="ARBA00022723"/>
    </source>
</evidence>
<dbReference type="InterPro" id="IPR051806">
    <property type="entry name" value="HAD-like_SPP"/>
</dbReference>
<gene>
    <name evidence="2" type="ORF">BTJ39_20460</name>
</gene>
<accession>A0A1S8YE92</accession>
<organism evidence="2 3">
    <name type="scientific">Izhakiella australiensis</name>
    <dbReference type="NCBI Taxonomy" id="1926881"/>
    <lineage>
        <taxon>Bacteria</taxon>
        <taxon>Pseudomonadati</taxon>
        <taxon>Pseudomonadota</taxon>
        <taxon>Gammaproteobacteria</taxon>
        <taxon>Enterobacterales</taxon>
        <taxon>Erwiniaceae</taxon>
        <taxon>Izhakiella</taxon>
    </lineage>
</organism>
<dbReference type="SFLD" id="SFLDS00003">
    <property type="entry name" value="Haloacid_Dehalogenase"/>
    <property type="match status" value="1"/>
</dbReference>
<dbReference type="GO" id="GO:0050308">
    <property type="term" value="F:sugar-phosphatase activity"/>
    <property type="evidence" value="ECO:0007669"/>
    <property type="project" value="TreeGrafter"/>
</dbReference>
<dbReference type="InterPro" id="IPR006439">
    <property type="entry name" value="HAD-SF_hydro_IA"/>
</dbReference>
<evidence type="ECO:0000313" key="3">
    <source>
        <dbReference type="Proteomes" id="UP000190667"/>
    </source>
</evidence>
<evidence type="ECO:0000313" key="2">
    <source>
        <dbReference type="EMBL" id="OON37142.1"/>
    </source>
</evidence>
<protein>
    <submittedName>
        <fullName evidence="2">Sugar phosphatase</fullName>
    </submittedName>
</protein>
<keyword evidence="1" id="KW-0479">Metal-binding</keyword>
<comment type="caution">
    <text evidence="2">The sequence shown here is derived from an EMBL/GenBank/DDBJ whole genome shotgun (WGS) entry which is preliminary data.</text>
</comment>
<proteinExistence type="predicted"/>
<keyword evidence="3" id="KW-1185">Reference proteome</keyword>
<sequence>MKCRGFLFDLDGTLVDSLSVVERAWTEWGARHGFDAETILDFVHGKQAITSVRHFLQGASEEKIQQEFLLLEKREAEDTEGITALPGARQLLATLDELHIPWAIVTSGSMPVASARHRVAGLATPDIFITAERVERGKPEPDPYMLGAQLLGLEPEECVVVEDANAGILSGLAAGCHVVAVSPPADAPRLDAVAMVLNSLEEMVISKDGEGWVSVHRRH</sequence>
<dbReference type="AlphaFoldDB" id="A0A1S8YE92"/>
<dbReference type="Pfam" id="PF00702">
    <property type="entry name" value="Hydrolase"/>
    <property type="match status" value="1"/>
</dbReference>
<name>A0A1S8YE92_9GAMM</name>
<dbReference type="SUPFAM" id="SSF56784">
    <property type="entry name" value="HAD-like"/>
    <property type="match status" value="1"/>
</dbReference>
<dbReference type="PANTHER" id="PTHR43481">
    <property type="entry name" value="FRUCTOSE-1-PHOSPHATE PHOSPHATASE"/>
    <property type="match status" value="1"/>
</dbReference>
<dbReference type="EMBL" id="MRUL01000021">
    <property type="protein sequence ID" value="OON37142.1"/>
    <property type="molecule type" value="Genomic_DNA"/>
</dbReference>
<dbReference type="SFLD" id="SFLDG01129">
    <property type="entry name" value="C1.5:_HAD__Beta-PGM__Phosphata"/>
    <property type="match status" value="1"/>
</dbReference>
<dbReference type="NCBIfam" id="NF008610">
    <property type="entry name" value="PRK11587.1"/>
    <property type="match status" value="1"/>
</dbReference>
<dbReference type="OrthoDB" id="9800058at2"/>
<dbReference type="InterPro" id="IPR023214">
    <property type="entry name" value="HAD_sf"/>
</dbReference>
<dbReference type="InterPro" id="IPR023198">
    <property type="entry name" value="PGP-like_dom2"/>
</dbReference>
<dbReference type="InterPro" id="IPR036412">
    <property type="entry name" value="HAD-like_sf"/>
</dbReference>
<dbReference type="STRING" id="1926881.BTJ39_20460"/>
<dbReference type="SFLD" id="SFLDG01135">
    <property type="entry name" value="C1.5.6:_HAD__Beta-PGM__Phospha"/>
    <property type="match status" value="1"/>
</dbReference>
<dbReference type="CDD" id="cd07527">
    <property type="entry name" value="HAD_ScGPP-like"/>
    <property type="match status" value="1"/>
</dbReference>
<dbReference type="Gene3D" id="3.40.50.1000">
    <property type="entry name" value="HAD superfamily/HAD-like"/>
    <property type="match status" value="1"/>
</dbReference>
<dbReference type="GO" id="GO:0046872">
    <property type="term" value="F:metal ion binding"/>
    <property type="evidence" value="ECO:0007669"/>
    <property type="project" value="UniProtKB-KW"/>
</dbReference>
<dbReference type="NCBIfam" id="TIGR01509">
    <property type="entry name" value="HAD-SF-IA-v3"/>
    <property type="match status" value="1"/>
</dbReference>
<dbReference type="GO" id="GO:0043136">
    <property type="term" value="F:sn-glycerol 3-phosphatase activity"/>
    <property type="evidence" value="ECO:0007669"/>
    <property type="project" value="TreeGrafter"/>
</dbReference>
<dbReference type="Proteomes" id="UP000190667">
    <property type="component" value="Unassembled WGS sequence"/>
</dbReference>
<dbReference type="PANTHER" id="PTHR43481:SF4">
    <property type="entry name" value="GLYCEROL-1-PHOSPHATE PHOSPHOHYDROLASE 1-RELATED"/>
    <property type="match status" value="1"/>
</dbReference>
<dbReference type="RefSeq" id="WP_078004617.1">
    <property type="nucleotide sequence ID" value="NZ_MRUL01000021.1"/>
</dbReference>